<dbReference type="InterPro" id="IPR032284">
    <property type="entry name" value="RecQ_Zn-bd"/>
</dbReference>
<comment type="catalytic activity">
    <reaction evidence="9">
        <text>Couples ATP hydrolysis with the unwinding of duplex DNA by translocating in the 3'-5' direction.</text>
        <dbReference type="EC" id="5.6.2.4"/>
    </reaction>
</comment>
<evidence type="ECO:0000256" key="7">
    <source>
        <dbReference type="ARBA" id="ARBA00023125"/>
    </source>
</evidence>
<feature type="domain" description="Helicase ATP-binding" evidence="13">
    <location>
        <begin position="26"/>
        <end position="194"/>
    </location>
</feature>
<feature type="domain" description="Helicase C-terminal" evidence="14">
    <location>
        <begin position="215"/>
        <end position="364"/>
    </location>
</feature>
<dbReference type="Pfam" id="PF00270">
    <property type="entry name" value="DEAD"/>
    <property type="match status" value="1"/>
</dbReference>
<keyword evidence="7" id="KW-0238">DNA-binding</keyword>
<evidence type="ECO:0000256" key="4">
    <source>
        <dbReference type="ARBA" id="ARBA00022801"/>
    </source>
</evidence>
<sequence length="638" mass="74385">MEQSIHEILKRYWGYDSFRPLQEDIIQSVLKGIDTLALMPTGGGKSITYQVPGLYMDGICIVVTPLIALMKDQVDTLRALDIKASYIHSGMSRREMLTTLDNCIFGKYKFLYVSPERLSTQLFQEKLKDLPVSLLVVDEAHCISQWGYDFRPDYLKIAELRQTIPQIPVLAVTATATPEVAKDIQTKLLFKAENVFRKSFRRPNLRYVVRYNEDKLQQLIYILSRVPGSAIVYVRSRKRTKEVAEVLYRAGISAQYYHAGIDPEDKERRQQEWKEGHSRVMVATNAFGMGIDKPDVRLVVHLDIPSSPEEYYQEAGRAGRDGNSSYAVLLYSPTDKSKLHKRVTDMFPEKDFIVRIYEAMCNYLQVAEGFGINSVHDFDLNLFCKTFKFPILPAYHALKILEQSGYIEYIEEADSQSRVMVTVHRDELYKLKTDDPDTDTVLQCLLRSYTGLFADYTFIKESIIERRTGLSPETIYESLIYLGKLHIIHYVPRKRMPFILFTRSRTRLKDLVIPRSAYEERKERFVYRIERILQYTLCENTCREKLLLDYFGEKTTDNCGCCDVCQNKKNATLSPVVFDQITSALQDLLRNEPLKLNELVERLHYPQEQIVETIRYLVDERFLRQENQKYFLNNNKKR</sequence>
<evidence type="ECO:0000256" key="12">
    <source>
        <dbReference type="ARBA" id="ARBA00044550"/>
    </source>
</evidence>
<evidence type="ECO:0000256" key="5">
    <source>
        <dbReference type="ARBA" id="ARBA00022806"/>
    </source>
</evidence>
<dbReference type="GO" id="GO:0046872">
    <property type="term" value="F:metal ion binding"/>
    <property type="evidence" value="ECO:0007669"/>
    <property type="project" value="UniProtKB-KW"/>
</dbReference>
<reference evidence="15" key="1">
    <citation type="submission" date="2020-10" db="EMBL/GenBank/DDBJ databases">
        <authorList>
            <person name="Gilroy R."/>
        </authorList>
    </citation>
    <scope>NUCLEOTIDE SEQUENCE</scope>
    <source>
        <strain evidence="15">21143</strain>
    </source>
</reference>
<keyword evidence="4" id="KW-0378">Hydrolase</keyword>
<evidence type="ECO:0000259" key="13">
    <source>
        <dbReference type="PROSITE" id="PS51192"/>
    </source>
</evidence>
<evidence type="ECO:0000259" key="14">
    <source>
        <dbReference type="PROSITE" id="PS51194"/>
    </source>
</evidence>
<dbReference type="SMART" id="SM00487">
    <property type="entry name" value="DEXDc"/>
    <property type="match status" value="1"/>
</dbReference>
<dbReference type="GO" id="GO:0005524">
    <property type="term" value="F:ATP binding"/>
    <property type="evidence" value="ECO:0007669"/>
    <property type="project" value="UniProtKB-KW"/>
</dbReference>
<dbReference type="SMART" id="SM00490">
    <property type="entry name" value="HELICc"/>
    <property type="match status" value="1"/>
</dbReference>
<evidence type="ECO:0000256" key="10">
    <source>
        <dbReference type="ARBA" id="ARBA00034808"/>
    </source>
</evidence>
<dbReference type="CDD" id="cd17920">
    <property type="entry name" value="DEXHc_RecQ"/>
    <property type="match status" value="1"/>
</dbReference>
<dbReference type="InterPro" id="IPR011545">
    <property type="entry name" value="DEAD/DEAH_box_helicase_dom"/>
</dbReference>
<evidence type="ECO:0000256" key="2">
    <source>
        <dbReference type="ARBA" id="ARBA00022723"/>
    </source>
</evidence>
<dbReference type="PROSITE" id="PS51194">
    <property type="entry name" value="HELICASE_CTER"/>
    <property type="match status" value="1"/>
</dbReference>
<evidence type="ECO:0000256" key="9">
    <source>
        <dbReference type="ARBA" id="ARBA00034617"/>
    </source>
</evidence>
<gene>
    <name evidence="15" type="ORF">IAD06_10320</name>
</gene>
<dbReference type="PANTHER" id="PTHR13710">
    <property type="entry name" value="DNA HELICASE RECQ FAMILY MEMBER"/>
    <property type="match status" value="1"/>
</dbReference>
<dbReference type="SUPFAM" id="SSF46785">
    <property type="entry name" value="Winged helix' DNA-binding domain"/>
    <property type="match status" value="1"/>
</dbReference>
<dbReference type="PROSITE" id="PS00690">
    <property type="entry name" value="DEAH_ATP_HELICASE"/>
    <property type="match status" value="1"/>
</dbReference>
<dbReference type="GO" id="GO:0006281">
    <property type="term" value="P:DNA repair"/>
    <property type="evidence" value="ECO:0007669"/>
    <property type="project" value="TreeGrafter"/>
</dbReference>
<proteinExistence type="inferred from homology"/>
<keyword evidence="2" id="KW-0479">Metal-binding</keyword>
<dbReference type="GO" id="GO:0006310">
    <property type="term" value="P:DNA recombination"/>
    <property type="evidence" value="ECO:0007669"/>
    <property type="project" value="InterPro"/>
</dbReference>
<evidence type="ECO:0000256" key="11">
    <source>
        <dbReference type="ARBA" id="ARBA00044535"/>
    </source>
</evidence>
<dbReference type="GO" id="GO:0003677">
    <property type="term" value="F:DNA binding"/>
    <property type="evidence" value="ECO:0007669"/>
    <property type="project" value="UniProtKB-KW"/>
</dbReference>
<comment type="similarity">
    <text evidence="1">Belongs to the helicase family. RecQ subfamily.</text>
</comment>
<dbReference type="Gene3D" id="1.10.10.10">
    <property type="entry name" value="Winged helix-like DNA-binding domain superfamily/Winged helix DNA-binding domain"/>
    <property type="match status" value="1"/>
</dbReference>
<dbReference type="PROSITE" id="PS51192">
    <property type="entry name" value="HELICASE_ATP_BIND_1"/>
    <property type="match status" value="1"/>
</dbReference>
<accession>A0A9D1GHM3</accession>
<evidence type="ECO:0000313" key="16">
    <source>
        <dbReference type="Proteomes" id="UP000886722"/>
    </source>
</evidence>
<organism evidence="15 16">
    <name type="scientific">Candidatus Caccoplasma intestinavium</name>
    <dbReference type="NCBI Taxonomy" id="2840716"/>
    <lineage>
        <taxon>Bacteria</taxon>
        <taxon>Pseudomonadati</taxon>
        <taxon>Bacteroidota</taxon>
        <taxon>Bacteroidia</taxon>
        <taxon>Bacteroidales</taxon>
        <taxon>Bacteroidaceae</taxon>
        <taxon>Bacteroidaceae incertae sedis</taxon>
        <taxon>Candidatus Caccoplasma</taxon>
    </lineage>
</organism>
<dbReference type="Pfam" id="PF16124">
    <property type="entry name" value="RecQ_Zn_bind"/>
    <property type="match status" value="1"/>
</dbReference>
<keyword evidence="8" id="KW-0413">Isomerase</keyword>
<dbReference type="FunFam" id="3.40.50.300:FF:001389">
    <property type="entry name" value="ATP-dependent DNA helicase RecQ"/>
    <property type="match status" value="1"/>
</dbReference>
<dbReference type="InterPro" id="IPR036388">
    <property type="entry name" value="WH-like_DNA-bd_sf"/>
</dbReference>
<dbReference type="InterPro" id="IPR027417">
    <property type="entry name" value="P-loop_NTPase"/>
</dbReference>
<dbReference type="InterPro" id="IPR001650">
    <property type="entry name" value="Helicase_C-like"/>
</dbReference>
<dbReference type="InterPro" id="IPR014001">
    <property type="entry name" value="Helicase_ATP-bd"/>
</dbReference>
<keyword evidence="5 15" id="KW-0347">Helicase</keyword>
<dbReference type="GO" id="GO:0030894">
    <property type="term" value="C:replisome"/>
    <property type="evidence" value="ECO:0007669"/>
    <property type="project" value="TreeGrafter"/>
</dbReference>
<dbReference type="EMBL" id="DVKT01000075">
    <property type="protein sequence ID" value="HIT40409.1"/>
    <property type="molecule type" value="Genomic_DNA"/>
</dbReference>
<dbReference type="GO" id="GO:0016787">
    <property type="term" value="F:hydrolase activity"/>
    <property type="evidence" value="ECO:0007669"/>
    <property type="project" value="UniProtKB-KW"/>
</dbReference>
<dbReference type="GO" id="GO:0043590">
    <property type="term" value="C:bacterial nucleoid"/>
    <property type="evidence" value="ECO:0007669"/>
    <property type="project" value="TreeGrafter"/>
</dbReference>
<comment type="caution">
    <text evidence="15">The sequence shown here is derived from an EMBL/GenBank/DDBJ whole genome shotgun (WGS) entry which is preliminary data.</text>
</comment>
<dbReference type="InterPro" id="IPR002464">
    <property type="entry name" value="DNA/RNA_helicase_DEAH_CS"/>
</dbReference>
<dbReference type="PANTHER" id="PTHR13710:SF105">
    <property type="entry name" value="ATP-DEPENDENT DNA HELICASE Q1"/>
    <property type="match status" value="1"/>
</dbReference>
<dbReference type="NCBIfam" id="TIGR00614">
    <property type="entry name" value="recQ_fam"/>
    <property type="match status" value="1"/>
</dbReference>
<protein>
    <recommendedName>
        <fullName evidence="11">ATP-dependent DNA helicase RecQ</fullName>
        <ecNumber evidence="10">5.6.2.4</ecNumber>
    </recommendedName>
    <alternativeName>
        <fullName evidence="12">DNA 3'-5' helicase RecQ</fullName>
    </alternativeName>
</protein>
<dbReference type="AlphaFoldDB" id="A0A9D1GHM3"/>
<dbReference type="GO" id="GO:0005737">
    <property type="term" value="C:cytoplasm"/>
    <property type="evidence" value="ECO:0007669"/>
    <property type="project" value="TreeGrafter"/>
</dbReference>
<name>A0A9D1GHM3_9BACT</name>
<dbReference type="EC" id="5.6.2.4" evidence="10"/>
<dbReference type="Pfam" id="PF00271">
    <property type="entry name" value="Helicase_C"/>
    <property type="match status" value="1"/>
</dbReference>
<evidence type="ECO:0000313" key="15">
    <source>
        <dbReference type="EMBL" id="HIT40409.1"/>
    </source>
</evidence>
<evidence type="ECO:0000256" key="1">
    <source>
        <dbReference type="ARBA" id="ARBA00005446"/>
    </source>
</evidence>
<dbReference type="InterPro" id="IPR036390">
    <property type="entry name" value="WH_DNA-bd_sf"/>
</dbReference>
<dbReference type="GO" id="GO:0009378">
    <property type="term" value="F:four-way junction helicase activity"/>
    <property type="evidence" value="ECO:0007669"/>
    <property type="project" value="TreeGrafter"/>
</dbReference>
<keyword evidence="3" id="KW-0547">Nucleotide-binding</keyword>
<evidence type="ECO:0000256" key="8">
    <source>
        <dbReference type="ARBA" id="ARBA00023235"/>
    </source>
</evidence>
<dbReference type="InterPro" id="IPR004589">
    <property type="entry name" value="DNA_helicase_ATP-dep_RecQ"/>
</dbReference>
<dbReference type="SUPFAM" id="SSF52540">
    <property type="entry name" value="P-loop containing nucleoside triphosphate hydrolases"/>
    <property type="match status" value="1"/>
</dbReference>
<dbReference type="Proteomes" id="UP000886722">
    <property type="component" value="Unassembled WGS sequence"/>
</dbReference>
<keyword evidence="6" id="KW-0067">ATP-binding</keyword>
<dbReference type="GO" id="GO:0043138">
    <property type="term" value="F:3'-5' DNA helicase activity"/>
    <property type="evidence" value="ECO:0007669"/>
    <property type="project" value="UniProtKB-EC"/>
</dbReference>
<evidence type="ECO:0000256" key="3">
    <source>
        <dbReference type="ARBA" id="ARBA00022741"/>
    </source>
</evidence>
<reference evidence="15" key="2">
    <citation type="journal article" date="2021" name="PeerJ">
        <title>Extensive microbial diversity within the chicken gut microbiome revealed by metagenomics and culture.</title>
        <authorList>
            <person name="Gilroy R."/>
            <person name="Ravi A."/>
            <person name="Getino M."/>
            <person name="Pursley I."/>
            <person name="Horton D.L."/>
            <person name="Alikhan N.F."/>
            <person name="Baker D."/>
            <person name="Gharbi K."/>
            <person name="Hall N."/>
            <person name="Watson M."/>
            <person name="Adriaenssens E.M."/>
            <person name="Foster-Nyarko E."/>
            <person name="Jarju S."/>
            <person name="Secka A."/>
            <person name="Antonio M."/>
            <person name="Oren A."/>
            <person name="Chaudhuri R.R."/>
            <person name="La Ragione R."/>
            <person name="Hildebrand F."/>
            <person name="Pallen M.J."/>
        </authorList>
    </citation>
    <scope>NUCLEOTIDE SEQUENCE</scope>
    <source>
        <strain evidence="15">21143</strain>
    </source>
</reference>
<dbReference type="Gene3D" id="3.40.50.300">
    <property type="entry name" value="P-loop containing nucleotide triphosphate hydrolases"/>
    <property type="match status" value="2"/>
</dbReference>
<evidence type="ECO:0000256" key="6">
    <source>
        <dbReference type="ARBA" id="ARBA00022840"/>
    </source>
</evidence>